<protein>
    <recommendedName>
        <fullName evidence="1">M23ase beta-sheet core domain-containing protein</fullName>
    </recommendedName>
</protein>
<dbReference type="PANTHER" id="PTHR21666:SF270">
    <property type="entry name" value="MUREIN HYDROLASE ACTIVATOR ENVC"/>
    <property type="match status" value="1"/>
</dbReference>
<dbReference type="SUPFAM" id="SSF51261">
    <property type="entry name" value="Duplicated hybrid motif"/>
    <property type="match status" value="1"/>
</dbReference>
<dbReference type="Proteomes" id="UP000033881">
    <property type="component" value="Unassembled WGS sequence"/>
</dbReference>
<evidence type="ECO:0000313" key="2">
    <source>
        <dbReference type="EMBL" id="KKQ99009.1"/>
    </source>
</evidence>
<evidence type="ECO:0000313" key="3">
    <source>
        <dbReference type="Proteomes" id="UP000033881"/>
    </source>
</evidence>
<accession>A0A0G0PLJ3</accession>
<proteinExistence type="predicted"/>
<dbReference type="PATRIC" id="fig|1618574.4.peg.1571"/>
<dbReference type="InterPro" id="IPR050570">
    <property type="entry name" value="Cell_wall_metabolism_enzyme"/>
</dbReference>
<dbReference type="EMBL" id="LBWB01000029">
    <property type="protein sequence ID" value="KKQ99009.1"/>
    <property type="molecule type" value="Genomic_DNA"/>
</dbReference>
<dbReference type="STRING" id="1618574.UT24_C0029G0021"/>
<dbReference type="Pfam" id="PF01551">
    <property type="entry name" value="Peptidase_M23"/>
    <property type="match status" value="1"/>
</dbReference>
<sequence>MIKADQFIFPIAFTGNYPDGFAGYTFLQVTQQNALHPGIDWNWGAGEADYGKPVQCIANGQVVHQSRETAIGYGIIVVVKHELSDALYNFIKTKYGIDSRIIYSFYAHLKDEIVSDGQELNVGDLVGYVGKSGTTVSHLHQELYKAVPGTSWRYWPTLAKGWTQEKLKQYYIDTYDLVVNQPQSTQPTDTLESCQNQLKVEIENKNALWQEKKDLVTDLEGKNSQITSYENFQKSVAITLETEDDQAKILGGAIEYSEIKNQLREARTMIKNQQLSISQNLQLYDELKEKLQISVDQNKNHLQALQGVRDELTATIKINKTITKNLEDLKKDNKFIYKHLIFGLYIKEEK</sequence>
<name>A0A0G0PLJ3_9BACT</name>
<reference evidence="2 3" key="1">
    <citation type="journal article" date="2015" name="Nature">
        <title>rRNA introns, odd ribosomes, and small enigmatic genomes across a large radiation of phyla.</title>
        <authorList>
            <person name="Brown C.T."/>
            <person name="Hug L.A."/>
            <person name="Thomas B.C."/>
            <person name="Sharon I."/>
            <person name="Castelle C.J."/>
            <person name="Singh A."/>
            <person name="Wilkins M.J."/>
            <person name="Williams K.H."/>
            <person name="Banfield J.F."/>
        </authorList>
    </citation>
    <scope>NUCLEOTIDE SEQUENCE [LARGE SCALE GENOMIC DNA]</scope>
</reference>
<dbReference type="GO" id="GO:0004222">
    <property type="term" value="F:metalloendopeptidase activity"/>
    <property type="evidence" value="ECO:0007669"/>
    <property type="project" value="TreeGrafter"/>
</dbReference>
<feature type="domain" description="M23ase beta-sheet core" evidence="1">
    <location>
        <begin position="36"/>
        <end position="145"/>
    </location>
</feature>
<dbReference type="InterPro" id="IPR016047">
    <property type="entry name" value="M23ase_b-sheet_dom"/>
</dbReference>
<dbReference type="CDD" id="cd12797">
    <property type="entry name" value="M23_peptidase"/>
    <property type="match status" value="1"/>
</dbReference>
<dbReference type="InterPro" id="IPR011055">
    <property type="entry name" value="Dup_hybrid_motif"/>
</dbReference>
<organism evidence="2 3">
    <name type="scientific">Candidatus Woesebacteria bacterium GW2011_GWB1_39_12</name>
    <dbReference type="NCBI Taxonomy" id="1618574"/>
    <lineage>
        <taxon>Bacteria</taxon>
        <taxon>Candidatus Woeseibacteriota</taxon>
    </lineage>
</organism>
<dbReference type="Gene3D" id="2.70.70.10">
    <property type="entry name" value="Glucose Permease (Domain IIA)"/>
    <property type="match status" value="1"/>
</dbReference>
<dbReference type="PANTHER" id="PTHR21666">
    <property type="entry name" value="PEPTIDASE-RELATED"/>
    <property type="match status" value="1"/>
</dbReference>
<evidence type="ECO:0000259" key="1">
    <source>
        <dbReference type="Pfam" id="PF01551"/>
    </source>
</evidence>
<comment type="caution">
    <text evidence="2">The sequence shown here is derived from an EMBL/GenBank/DDBJ whole genome shotgun (WGS) entry which is preliminary data.</text>
</comment>
<gene>
    <name evidence="2" type="ORF">UT24_C0029G0021</name>
</gene>
<dbReference type="AlphaFoldDB" id="A0A0G0PLJ3"/>